<comment type="function">
    <text evidence="7">Adds a myristoyl group to the N-terminal glycine residue of certain cellular proteins.</text>
</comment>
<dbReference type="InterPro" id="IPR000903">
    <property type="entry name" value="NMT"/>
</dbReference>
<dbReference type="Gene3D" id="3.40.630.30">
    <property type="match status" value="2"/>
</dbReference>
<dbReference type="PIRSF" id="PIRSF015892">
    <property type="entry name" value="N-myristl_transf"/>
    <property type="match status" value="1"/>
</dbReference>
<evidence type="ECO:0000256" key="6">
    <source>
        <dbReference type="ARBA" id="ARBA00023315"/>
    </source>
</evidence>
<comment type="similarity">
    <text evidence="1 8">Belongs to the NMT family.</text>
</comment>
<dbReference type="OrthoDB" id="60315at2759"/>
<dbReference type="PANTHER" id="PTHR11377">
    <property type="entry name" value="N-MYRISTOYL TRANSFERASE"/>
    <property type="match status" value="1"/>
</dbReference>
<dbReference type="Pfam" id="PF01233">
    <property type="entry name" value="NMT"/>
    <property type="match status" value="1"/>
</dbReference>
<gene>
    <name evidence="12" type="ORF">BJ322DRAFT_437873</name>
</gene>
<dbReference type="InterPro" id="IPR022678">
    <property type="entry name" value="NMT_CS"/>
</dbReference>
<feature type="region of interest" description="Disordered" evidence="9">
    <location>
        <begin position="1"/>
        <end position="65"/>
    </location>
</feature>
<feature type="domain" description="Glycylpeptide N-tetradecanoyltransferase C-terminal" evidence="11">
    <location>
        <begin position="313"/>
        <end position="538"/>
    </location>
</feature>
<evidence type="ECO:0000256" key="3">
    <source>
        <dbReference type="ARBA" id="ARBA00012923"/>
    </source>
</evidence>
<evidence type="ECO:0000259" key="11">
    <source>
        <dbReference type="Pfam" id="PF02799"/>
    </source>
</evidence>
<evidence type="ECO:0000256" key="1">
    <source>
        <dbReference type="ARBA" id="ARBA00009469"/>
    </source>
</evidence>
<organism evidence="12 13">
    <name type="scientific">Thelephora terrestris</name>
    <dbReference type="NCBI Taxonomy" id="56493"/>
    <lineage>
        <taxon>Eukaryota</taxon>
        <taxon>Fungi</taxon>
        <taxon>Dikarya</taxon>
        <taxon>Basidiomycota</taxon>
        <taxon>Agaricomycotina</taxon>
        <taxon>Agaricomycetes</taxon>
        <taxon>Thelephorales</taxon>
        <taxon>Thelephoraceae</taxon>
        <taxon>Thelephora</taxon>
    </lineage>
</organism>
<reference evidence="12" key="1">
    <citation type="journal article" date="2020" name="Nat. Commun.">
        <title>Large-scale genome sequencing of mycorrhizal fungi provides insights into the early evolution of symbiotic traits.</title>
        <authorList>
            <person name="Miyauchi S."/>
            <person name="Kiss E."/>
            <person name="Kuo A."/>
            <person name="Drula E."/>
            <person name="Kohler A."/>
            <person name="Sanchez-Garcia M."/>
            <person name="Morin E."/>
            <person name="Andreopoulos B."/>
            <person name="Barry K.W."/>
            <person name="Bonito G."/>
            <person name="Buee M."/>
            <person name="Carver A."/>
            <person name="Chen C."/>
            <person name="Cichocki N."/>
            <person name="Clum A."/>
            <person name="Culley D."/>
            <person name="Crous P.W."/>
            <person name="Fauchery L."/>
            <person name="Girlanda M."/>
            <person name="Hayes R.D."/>
            <person name="Keri Z."/>
            <person name="LaButti K."/>
            <person name="Lipzen A."/>
            <person name="Lombard V."/>
            <person name="Magnuson J."/>
            <person name="Maillard F."/>
            <person name="Murat C."/>
            <person name="Nolan M."/>
            <person name="Ohm R.A."/>
            <person name="Pangilinan J."/>
            <person name="Pereira M.F."/>
            <person name="Perotto S."/>
            <person name="Peter M."/>
            <person name="Pfister S."/>
            <person name="Riley R."/>
            <person name="Sitrit Y."/>
            <person name="Stielow J.B."/>
            <person name="Szollosi G."/>
            <person name="Zifcakova L."/>
            <person name="Stursova M."/>
            <person name="Spatafora J.W."/>
            <person name="Tedersoo L."/>
            <person name="Vaario L.M."/>
            <person name="Yamada A."/>
            <person name="Yan M."/>
            <person name="Wang P."/>
            <person name="Xu J."/>
            <person name="Bruns T."/>
            <person name="Baldrian P."/>
            <person name="Vilgalys R."/>
            <person name="Dunand C."/>
            <person name="Henrissat B."/>
            <person name="Grigoriev I.V."/>
            <person name="Hibbett D."/>
            <person name="Nagy L.G."/>
            <person name="Martin F.M."/>
        </authorList>
    </citation>
    <scope>NUCLEOTIDE SEQUENCE</scope>
    <source>
        <strain evidence="12">UH-Tt-Lm1</strain>
    </source>
</reference>
<dbReference type="InterPro" id="IPR022677">
    <property type="entry name" value="NMT_C"/>
</dbReference>
<evidence type="ECO:0000313" key="13">
    <source>
        <dbReference type="Proteomes" id="UP000736335"/>
    </source>
</evidence>
<dbReference type="InterPro" id="IPR022676">
    <property type="entry name" value="NMT_N"/>
</dbReference>
<dbReference type="EC" id="2.3.1.97" evidence="3 7"/>
<evidence type="ECO:0000256" key="5">
    <source>
        <dbReference type="ARBA" id="ARBA00022679"/>
    </source>
</evidence>
<feature type="compositionally biased region" description="Basic and acidic residues" evidence="9">
    <location>
        <begin position="145"/>
        <end position="155"/>
    </location>
</feature>
<proteinExistence type="inferred from homology"/>
<feature type="domain" description="Glycylpeptide N-tetradecanoyltransferase N-terminal" evidence="10">
    <location>
        <begin position="141"/>
        <end position="299"/>
    </location>
</feature>
<comment type="caution">
    <text evidence="12">The sequence shown here is derived from an EMBL/GenBank/DDBJ whole genome shotgun (WGS) entry which is preliminary data.</text>
</comment>
<keyword evidence="5 7" id="KW-0808">Transferase</keyword>
<dbReference type="PROSITE" id="PS00976">
    <property type="entry name" value="NMT_2"/>
    <property type="match status" value="1"/>
</dbReference>
<keyword evidence="6 7" id="KW-0012">Acyltransferase</keyword>
<dbReference type="InterPro" id="IPR016181">
    <property type="entry name" value="Acyl_CoA_acyltransferase"/>
</dbReference>
<dbReference type="SUPFAM" id="SSF55729">
    <property type="entry name" value="Acyl-CoA N-acyltransferases (Nat)"/>
    <property type="match status" value="2"/>
</dbReference>
<dbReference type="PANTHER" id="PTHR11377:SF5">
    <property type="entry name" value="GLYCYLPEPTIDE N-TETRADECANOYLTRANSFERASE"/>
    <property type="match status" value="1"/>
</dbReference>
<evidence type="ECO:0000313" key="12">
    <source>
        <dbReference type="EMBL" id="KAF9791245.1"/>
    </source>
</evidence>
<dbReference type="Pfam" id="PF02799">
    <property type="entry name" value="NMT_C"/>
    <property type="match status" value="1"/>
</dbReference>
<dbReference type="AlphaFoldDB" id="A0A9P6HNY4"/>
<evidence type="ECO:0000256" key="9">
    <source>
        <dbReference type="SAM" id="MobiDB-lite"/>
    </source>
</evidence>
<evidence type="ECO:0000256" key="4">
    <source>
        <dbReference type="ARBA" id="ARBA00022240"/>
    </source>
</evidence>
<dbReference type="Proteomes" id="UP000736335">
    <property type="component" value="Unassembled WGS sequence"/>
</dbReference>
<sequence>MSSQKAKGKQVIDTVDDDNELSADGSGGSEPEQPTNEPDVHTSSKKKKKKKSRLAKLLNPISGSAEDKIVETVMKKVKAEHANADEDSVRAALQQLNLKDVVAGKSGLGGKNQKDTGGHKFWATQPVPQYGEGLPEQDGLIEPSKPPEELKQQPDPLPKDFEWTTLDINDPAQLKEVYELLSANYVEDDDASFRFKYSAEFLKWALQPPGYHKEWHLGVRVVTNKKLVAFISGVPVTLRVRQNEVKASEINFLCVIKKLRHKRLAPVLIREVTRQCNLKGTFQAIYTGGIFLPTPVSTCRYYHRSINVPKLLDVKFTFVPRHSTRARMILQCRLPQTPHFANSGLREMEERDVEQVTDLYKRYMDRFDMSPLMSAGEVRHYFLSGKGTGEVGPSRRREGQVLWVYVVEDPETKKITDFFSFFSLPSSVIGNLKYSVLDAAYLYYYATETAFEPQAEESGALKRRLEDLIKDALIIADQAKFDVFNALTLMDNVPSLEQLKFGAGDGLLNYYLYNWRTSPLAGMEGKGGVQPGKGVGVVMI</sequence>
<dbReference type="GO" id="GO:0004379">
    <property type="term" value="F:glycylpeptide N-tetradecanoyltransferase activity"/>
    <property type="evidence" value="ECO:0007669"/>
    <property type="project" value="UniProtKB-EC"/>
</dbReference>
<feature type="region of interest" description="Disordered" evidence="9">
    <location>
        <begin position="126"/>
        <end position="155"/>
    </location>
</feature>
<evidence type="ECO:0000256" key="8">
    <source>
        <dbReference type="RuleBase" id="RU004178"/>
    </source>
</evidence>
<feature type="compositionally biased region" description="Basic residues" evidence="9">
    <location>
        <begin position="43"/>
        <end position="54"/>
    </location>
</feature>
<reference evidence="12" key="2">
    <citation type="submission" date="2020-11" db="EMBL/GenBank/DDBJ databases">
        <authorList>
            <consortium name="DOE Joint Genome Institute"/>
            <person name="Kuo A."/>
            <person name="Miyauchi S."/>
            <person name="Kiss E."/>
            <person name="Drula E."/>
            <person name="Kohler A."/>
            <person name="Sanchez-Garcia M."/>
            <person name="Andreopoulos B."/>
            <person name="Barry K.W."/>
            <person name="Bonito G."/>
            <person name="Buee M."/>
            <person name="Carver A."/>
            <person name="Chen C."/>
            <person name="Cichocki N."/>
            <person name="Clum A."/>
            <person name="Culley D."/>
            <person name="Crous P.W."/>
            <person name="Fauchery L."/>
            <person name="Girlanda M."/>
            <person name="Hayes R."/>
            <person name="Keri Z."/>
            <person name="Labutti K."/>
            <person name="Lipzen A."/>
            <person name="Lombard V."/>
            <person name="Magnuson J."/>
            <person name="Maillard F."/>
            <person name="Morin E."/>
            <person name="Murat C."/>
            <person name="Nolan M."/>
            <person name="Ohm R."/>
            <person name="Pangilinan J."/>
            <person name="Pereira M."/>
            <person name="Perotto S."/>
            <person name="Peter M."/>
            <person name="Riley R."/>
            <person name="Sitrit Y."/>
            <person name="Stielow B."/>
            <person name="Szollosi G."/>
            <person name="Zifcakova L."/>
            <person name="Stursova M."/>
            <person name="Spatafora J.W."/>
            <person name="Tedersoo L."/>
            <person name="Vaario L.-M."/>
            <person name="Yamada A."/>
            <person name="Yan M."/>
            <person name="Wang P."/>
            <person name="Xu J."/>
            <person name="Bruns T."/>
            <person name="Baldrian P."/>
            <person name="Vilgalys R."/>
            <person name="Henrissat B."/>
            <person name="Grigoriev I.V."/>
            <person name="Hibbett D."/>
            <person name="Nagy L.G."/>
            <person name="Martin F.M."/>
        </authorList>
    </citation>
    <scope>NUCLEOTIDE SEQUENCE</scope>
    <source>
        <strain evidence="12">UH-Tt-Lm1</strain>
    </source>
</reference>
<evidence type="ECO:0000256" key="7">
    <source>
        <dbReference type="RuleBase" id="RU000586"/>
    </source>
</evidence>
<keyword evidence="13" id="KW-1185">Reference proteome</keyword>
<comment type="catalytic activity">
    <reaction evidence="7">
        <text>N-terminal glycyl-[protein] + tetradecanoyl-CoA = N-tetradecanoylglycyl-[protein] + CoA + H(+)</text>
        <dbReference type="Rhea" id="RHEA:15521"/>
        <dbReference type="Rhea" id="RHEA-COMP:12666"/>
        <dbReference type="Rhea" id="RHEA-COMP:12667"/>
        <dbReference type="ChEBI" id="CHEBI:15378"/>
        <dbReference type="ChEBI" id="CHEBI:57287"/>
        <dbReference type="ChEBI" id="CHEBI:57385"/>
        <dbReference type="ChEBI" id="CHEBI:64723"/>
        <dbReference type="ChEBI" id="CHEBI:133050"/>
        <dbReference type="EC" id="2.3.1.97"/>
    </reaction>
</comment>
<dbReference type="FunFam" id="3.40.630.30:FF:000042">
    <property type="entry name" value="Glycylpeptide N-tetradecanoyltransferase"/>
    <property type="match status" value="1"/>
</dbReference>
<dbReference type="GO" id="GO:0005737">
    <property type="term" value="C:cytoplasm"/>
    <property type="evidence" value="ECO:0007669"/>
    <property type="project" value="TreeGrafter"/>
</dbReference>
<comment type="subunit">
    <text evidence="2">Monomer.</text>
</comment>
<name>A0A9P6HNY4_9AGAM</name>
<protein>
    <recommendedName>
        <fullName evidence="4 7">Glycylpeptide N-tetradecanoyltransferase</fullName>
        <ecNumber evidence="3 7">2.3.1.97</ecNumber>
    </recommendedName>
</protein>
<accession>A0A9P6HNY4</accession>
<evidence type="ECO:0000259" key="10">
    <source>
        <dbReference type="Pfam" id="PF01233"/>
    </source>
</evidence>
<dbReference type="EMBL" id="WIUZ02000002">
    <property type="protein sequence ID" value="KAF9791245.1"/>
    <property type="molecule type" value="Genomic_DNA"/>
</dbReference>
<evidence type="ECO:0000256" key="2">
    <source>
        <dbReference type="ARBA" id="ARBA00011245"/>
    </source>
</evidence>